<dbReference type="SUPFAM" id="SSF103247">
    <property type="entry name" value="TT1751-like"/>
    <property type="match status" value="1"/>
</dbReference>
<dbReference type="CDD" id="cd14797">
    <property type="entry name" value="DUF302"/>
    <property type="match status" value="1"/>
</dbReference>
<feature type="chain" id="PRO_5010429749" evidence="1">
    <location>
        <begin position="21"/>
        <end position="161"/>
    </location>
</feature>
<dbReference type="EMBL" id="FMUN01000008">
    <property type="protein sequence ID" value="SCY60088.1"/>
    <property type="molecule type" value="Genomic_DNA"/>
</dbReference>
<evidence type="ECO:0000256" key="1">
    <source>
        <dbReference type="SAM" id="SignalP"/>
    </source>
</evidence>
<feature type="domain" description="DUF302" evidence="2">
    <location>
        <begin position="60"/>
        <end position="121"/>
    </location>
</feature>
<sequence>MVTRILIALALLVSAPLAGAAQGNPNFFEREISGASVELVLSQLQNAIDEAGFTFMRVQNVDKGLAAKGFDRPPYKIVFFGDREAFEKAREIDPRVTPYLPLKITLYEDEAGNSHLSVVDPAVVGRMFNPGLQEQFQDWSRRMQQILDTTTEEVEGSTFSP</sequence>
<dbReference type="RefSeq" id="WP_054965780.1">
    <property type="nucleotide sequence ID" value="NZ_FMUN01000008.1"/>
</dbReference>
<dbReference type="Proteomes" id="UP000183104">
    <property type="component" value="Unassembled WGS sequence"/>
</dbReference>
<evidence type="ECO:0000259" key="2">
    <source>
        <dbReference type="Pfam" id="PF03625"/>
    </source>
</evidence>
<dbReference type="Pfam" id="PF03625">
    <property type="entry name" value="DUF302"/>
    <property type="match status" value="1"/>
</dbReference>
<gene>
    <name evidence="3" type="ORF">SAMN05661077_2631</name>
</gene>
<dbReference type="PANTHER" id="PTHR38342:SF1">
    <property type="entry name" value="SLR5037 PROTEIN"/>
    <property type="match status" value="1"/>
</dbReference>
<organism evidence="3 4">
    <name type="scientific">Thiohalorhabdus denitrificans</name>
    <dbReference type="NCBI Taxonomy" id="381306"/>
    <lineage>
        <taxon>Bacteria</taxon>
        <taxon>Pseudomonadati</taxon>
        <taxon>Pseudomonadota</taxon>
        <taxon>Gammaproteobacteria</taxon>
        <taxon>Thiohalorhabdales</taxon>
        <taxon>Thiohalorhabdaceae</taxon>
        <taxon>Thiohalorhabdus</taxon>
    </lineage>
</organism>
<protein>
    <submittedName>
        <fullName evidence="3">Uncharacterized conserved protein, DUF302 family</fullName>
    </submittedName>
</protein>
<reference evidence="4" key="1">
    <citation type="submission" date="2016-10" db="EMBL/GenBank/DDBJ databases">
        <authorList>
            <person name="Varghese N."/>
        </authorList>
    </citation>
    <scope>NUCLEOTIDE SEQUENCE [LARGE SCALE GENOMIC DNA]</scope>
    <source>
        <strain evidence="4">HL 19</strain>
    </source>
</reference>
<feature type="signal peptide" evidence="1">
    <location>
        <begin position="1"/>
        <end position="20"/>
    </location>
</feature>
<name>A0A0N8PN34_9GAMM</name>
<dbReference type="AlphaFoldDB" id="A0A0N8PN34"/>
<evidence type="ECO:0000313" key="4">
    <source>
        <dbReference type="Proteomes" id="UP000183104"/>
    </source>
</evidence>
<evidence type="ECO:0000313" key="3">
    <source>
        <dbReference type="EMBL" id="SCY60088.1"/>
    </source>
</evidence>
<accession>A0A0N8PN34</accession>
<dbReference type="InterPro" id="IPR005180">
    <property type="entry name" value="DUF302"/>
</dbReference>
<keyword evidence="4" id="KW-1185">Reference proteome</keyword>
<dbReference type="PANTHER" id="PTHR38342">
    <property type="entry name" value="SLR5037 PROTEIN"/>
    <property type="match status" value="1"/>
</dbReference>
<proteinExistence type="predicted"/>
<dbReference type="Gene3D" id="3.30.310.70">
    <property type="entry name" value="TT1751-like domain"/>
    <property type="match status" value="1"/>
</dbReference>
<dbReference type="STRING" id="381306.AN478_06340"/>
<keyword evidence="1" id="KW-0732">Signal</keyword>
<dbReference type="InterPro" id="IPR035923">
    <property type="entry name" value="TT1751-like_sf"/>
</dbReference>